<dbReference type="PANTHER" id="PTHR46809:SF2">
    <property type="entry name" value="GH21273P"/>
    <property type="match status" value="1"/>
</dbReference>
<feature type="signal peptide" evidence="3">
    <location>
        <begin position="1"/>
        <end position="18"/>
    </location>
</feature>
<evidence type="ECO:0000313" key="5">
    <source>
        <dbReference type="Proteomes" id="UP000038045"/>
    </source>
</evidence>
<protein>
    <submittedName>
        <fullName evidence="6">MIR domain-containing protein</fullName>
    </submittedName>
</protein>
<dbReference type="Pfam" id="PF02815">
    <property type="entry name" value="MIR"/>
    <property type="match status" value="1"/>
</dbReference>
<evidence type="ECO:0000256" key="1">
    <source>
        <dbReference type="ARBA" id="ARBA00022729"/>
    </source>
</evidence>
<evidence type="ECO:0000256" key="3">
    <source>
        <dbReference type="SAM" id="SignalP"/>
    </source>
</evidence>
<dbReference type="InterPro" id="IPR016093">
    <property type="entry name" value="MIR_motif"/>
</dbReference>
<name>A0A0N4ZFD5_PARTI</name>
<dbReference type="SUPFAM" id="SSF82109">
    <property type="entry name" value="MIR domain"/>
    <property type="match status" value="1"/>
</dbReference>
<dbReference type="PANTHER" id="PTHR46809">
    <property type="entry name" value="STROMAL CELL-DERIVED FACTOR 2-LIKE PROTEIN"/>
    <property type="match status" value="1"/>
</dbReference>
<evidence type="ECO:0000256" key="2">
    <source>
        <dbReference type="ARBA" id="ARBA00022737"/>
    </source>
</evidence>
<accession>A0A0N4ZFD5</accession>
<dbReference type="SMART" id="SM00472">
    <property type="entry name" value="MIR"/>
    <property type="match status" value="3"/>
</dbReference>
<feature type="domain" description="MIR" evidence="4">
    <location>
        <begin position="83"/>
        <end position="138"/>
    </location>
</feature>
<proteinExistence type="predicted"/>
<keyword evidence="5" id="KW-1185">Reference proteome</keyword>
<feature type="chain" id="PRO_5005891636" evidence="3">
    <location>
        <begin position="19"/>
        <end position="209"/>
    </location>
</feature>
<dbReference type="InterPro" id="IPR036300">
    <property type="entry name" value="MIR_dom_sf"/>
</dbReference>
<evidence type="ECO:0000313" key="6">
    <source>
        <dbReference type="WBParaSite" id="PTRK_0000646600.1"/>
    </source>
</evidence>
<dbReference type="Gene3D" id="2.80.10.50">
    <property type="match status" value="1"/>
</dbReference>
<keyword evidence="1 3" id="KW-0732">Signal</keyword>
<dbReference type="PROSITE" id="PS50919">
    <property type="entry name" value="MIR"/>
    <property type="match status" value="2"/>
</dbReference>
<dbReference type="Proteomes" id="UP000038045">
    <property type="component" value="Unplaced"/>
</dbReference>
<sequence>MIKFLSFLFIQLFTIVLSNEFNLMTCGSVIKLKNLGEDIRLHSHEVKYGSGSGQQSVTGTPSHDDVNSHWQVLGVMNEQCTRGKPIKCGQKIRLYHLSTQCYLHSHDIPSPLSKQNEVSCYGKDGTGDSGDNWEVTCDEEYWERENEISLKHVDTGRYLVNSGNQFGRPIQGQREIVGARSLSRNGRWMSAEGVFMGQSKVVEKSKDEL</sequence>
<dbReference type="STRING" id="131310.A0A0N4ZFD5"/>
<organism evidence="5 6">
    <name type="scientific">Parastrongyloides trichosuri</name>
    <name type="common">Possum-specific nematode worm</name>
    <dbReference type="NCBI Taxonomy" id="131310"/>
    <lineage>
        <taxon>Eukaryota</taxon>
        <taxon>Metazoa</taxon>
        <taxon>Ecdysozoa</taxon>
        <taxon>Nematoda</taxon>
        <taxon>Chromadorea</taxon>
        <taxon>Rhabditida</taxon>
        <taxon>Tylenchina</taxon>
        <taxon>Panagrolaimomorpha</taxon>
        <taxon>Strongyloidoidea</taxon>
        <taxon>Strongyloididae</taxon>
        <taxon>Parastrongyloides</taxon>
    </lineage>
</organism>
<dbReference type="WBParaSite" id="PTRK_0000646600.1">
    <property type="protein sequence ID" value="PTRK_0000646600.1"/>
    <property type="gene ID" value="PTRK_0000646600"/>
</dbReference>
<dbReference type="AlphaFoldDB" id="A0A0N4ZFD5"/>
<keyword evidence="2" id="KW-0677">Repeat</keyword>
<feature type="domain" description="MIR" evidence="4">
    <location>
        <begin position="21"/>
        <end position="75"/>
    </location>
</feature>
<reference evidence="6" key="1">
    <citation type="submission" date="2017-02" db="UniProtKB">
        <authorList>
            <consortium name="WormBaseParasite"/>
        </authorList>
    </citation>
    <scope>IDENTIFICATION</scope>
</reference>
<evidence type="ECO:0000259" key="4">
    <source>
        <dbReference type="PROSITE" id="PS50919"/>
    </source>
</evidence>